<feature type="transmembrane region" description="Helical" evidence="8">
    <location>
        <begin position="248"/>
        <end position="266"/>
    </location>
</feature>
<feature type="region of interest" description="Disordered" evidence="9">
    <location>
        <begin position="98"/>
        <end position="123"/>
    </location>
</feature>
<sequence length="543" mass="58059">MGYKEDKEAFVSHATGGTVSRINAVSLVAVTSYALWTVAHRRWLANLSSSDPTVPLVEFTILVLPLLLSLTVLSSHPYVVNLVLTLFAALWSRLPERESLTPPLSPTLSKKGSSDDDKRRWPAPPQPFARPFVTSYRAVMMVMTVLCILAVDFPAFPREFAKAESWGTSLMDLGVGSFVFSLGLVAALPFLREAALPRSASTSTLASYLASLARTARKTAPLVVLGLVRVVMVKGVDYPEHVTEYGVHWNFFFTLALLPVFGEAVARVAVARAWDVHAAGLGVAFLHEVLLRMTGLQRWALEAPRTSLVSQNKEGLTSFPGYLAIYLVGLATGLYVLPPSPSFFRLHALPPSASSLSSSSSTSVAEQRRLADKRAKAADPSRAREGKRAEWLASAAVCFWAACALVRLATPGGVSRRLANAPYVLWTAAFNTSFLVLYLAVHHLGGSTASRASAASSLSPSSAARAASPPRDGAVLPPPRLFSAINKNGLAVFLVANLLTGLCNVSLSTLYASDAVAVAVVTGYAASVCAVAWLLRRTRVKLG</sequence>
<evidence type="ECO:0000256" key="8">
    <source>
        <dbReference type="RuleBase" id="RU280819"/>
    </source>
</evidence>
<comment type="subcellular location">
    <subcellularLocation>
        <location evidence="8">Endoplasmic reticulum membrane</location>
        <topology evidence="8">Multi-pass membrane protein</topology>
    </subcellularLocation>
    <subcellularLocation>
        <location evidence="1">Membrane</location>
        <topology evidence="1">Multi-pass membrane protein</topology>
    </subcellularLocation>
</comment>
<evidence type="ECO:0000313" key="10">
    <source>
        <dbReference type="EMBL" id="KPV77194.1"/>
    </source>
</evidence>
<organism evidence="10 11">
    <name type="scientific">Rhodotorula graminis (strain WP1)</name>
    <dbReference type="NCBI Taxonomy" id="578459"/>
    <lineage>
        <taxon>Eukaryota</taxon>
        <taxon>Fungi</taxon>
        <taxon>Dikarya</taxon>
        <taxon>Basidiomycota</taxon>
        <taxon>Pucciniomycotina</taxon>
        <taxon>Microbotryomycetes</taxon>
        <taxon>Sporidiobolales</taxon>
        <taxon>Sporidiobolaceae</taxon>
        <taxon>Rhodotorula</taxon>
    </lineage>
</organism>
<evidence type="ECO:0000256" key="5">
    <source>
        <dbReference type="ARBA" id="ARBA00022692"/>
    </source>
</evidence>
<accession>A0A194S9D3</accession>
<dbReference type="GO" id="GO:0072659">
    <property type="term" value="P:protein localization to plasma membrane"/>
    <property type="evidence" value="ECO:0007669"/>
    <property type="project" value="TreeGrafter"/>
</dbReference>
<dbReference type="EC" id="2.3.-.-" evidence="8"/>
<evidence type="ECO:0000256" key="2">
    <source>
        <dbReference type="ARBA" id="ARBA00004687"/>
    </source>
</evidence>
<reference evidence="10 11" key="1">
    <citation type="journal article" date="2015" name="Front. Microbiol.">
        <title>Genome sequence of the plant growth promoting endophytic yeast Rhodotorula graminis WP1.</title>
        <authorList>
            <person name="Firrincieli A."/>
            <person name="Otillar R."/>
            <person name="Salamov A."/>
            <person name="Schmutz J."/>
            <person name="Khan Z."/>
            <person name="Redman R.S."/>
            <person name="Fleck N.D."/>
            <person name="Lindquist E."/>
            <person name="Grigoriev I.V."/>
            <person name="Doty S.L."/>
        </authorList>
    </citation>
    <scope>NUCLEOTIDE SEQUENCE [LARGE SCALE GENOMIC DNA]</scope>
    <source>
        <strain evidence="10 11">WP1</strain>
    </source>
</reference>
<gene>
    <name evidence="10" type="ORF">RHOBADRAFT_52135</name>
</gene>
<evidence type="ECO:0000256" key="6">
    <source>
        <dbReference type="ARBA" id="ARBA00022989"/>
    </source>
</evidence>
<keyword evidence="7 8" id="KW-0472">Membrane</keyword>
<dbReference type="GeneID" id="28976633"/>
<feature type="transmembrane region" description="Helical" evidence="8">
    <location>
        <begin position="169"/>
        <end position="191"/>
    </location>
</feature>
<dbReference type="EMBL" id="KQ474075">
    <property type="protein sequence ID" value="KPV77194.1"/>
    <property type="molecule type" value="Genomic_DNA"/>
</dbReference>
<dbReference type="Proteomes" id="UP000053890">
    <property type="component" value="Unassembled WGS sequence"/>
</dbReference>
<feature type="transmembrane region" description="Helical" evidence="8">
    <location>
        <begin position="516"/>
        <end position="535"/>
    </location>
</feature>
<dbReference type="OMA" id="GLYVMQP"/>
<feature type="transmembrane region" description="Helical" evidence="8">
    <location>
        <begin position="138"/>
        <end position="157"/>
    </location>
</feature>
<feature type="transmembrane region" description="Helical" evidence="8">
    <location>
        <begin position="21"/>
        <end position="39"/>
    </location>
</feature>
<keyword evidence="6 8" id="KW-1133">Transmembrane helix</keyword>
<dbReference type="PANTHER" id="PTHR20661:SF0">
    <property type="entry name" value="PHOSPHATIDYLINOSITOL-GLYCAN BIOSYNTHESIS CLASS W PROTEIN"/>
    <property type="match status" value="1"/>
</dbReference>
<evidence type="ECO:0000256" key="1">
    <source>
        <dbReference type="ARBA" id="ARBA00004141"/>
    </source>
</evidence>
<comment type="function">
    <text evidence="8">A acetyltransferase, which acetylates the inositol ring of phosphatidylinositol during biosynthesis of GPI-anchor.</text>
</comment>
<keyword evidence="5 8" id="KW-0812">Transmembrane</keyword>
<comment type="pathway">
    <text evidence="2 8">Glycolipid biosynthesis; glycosylphosphatidylinositol-anchor biosynthesis.</text>
</comment>
<keyword evidence="8" id="KW-0808">Transferase</keyword>
<dbReference type="OrthoDB" id="15270at2759"/>
<evidence type="ECO:0000256" key="3">
    <source>
        <dbReference type="ARBA" id="ARBA00007559"/>
    </source>
</evidence>
<dbReference type="InterPro" id="IPR009447">
    <property type="entry name" value="PIGW/GWT1"/>
</dbReference>
<feature type="transmembrane region" description="Helical" evidence="8">
    <location>
        <begin position="319"/>
        <end position="337"/>
    </location>
</feature>
<dbReference type="RefSeq" id="XP_018273243.1">
    <property type="nucleotide sequence ID" value="XM_018416185.1"/>
</dbReference>
<evidence type="ECO:0000313" key="11">
    <source>
        <dbReference type="Proteomes" id="UP000053890"/>
    </source>
</evidence>
<name>A0A194S9D3_RHOGW</name>
<feature type="transmembrane region" description="Helical" evidence="8">
    <location>
        <begin position="391"/>
        <end position="409"/>
    </location>
</feature>
<dbReference type="PIRSF" id="PIRSF017321">
    <property type="entry name" value="GWT1"/>
    <property type="match status" value="1"/>
</dbReference>
<dbReference type="GO" id="GO:0005789">
    <property type="term" value="C:endoplasmic reticulum membrane"/>
    <property type="evidence" value="ECO:0007669"/>
    <property type="project" value="UniProtKB-SubCell"/>
</dbReference>
<keyword evidence="8" id="KW-0256">Endoplasmic reticulum</keyword>
<evidence type="ECO:0000256" key="9">
    <source>
        <dbReference type="SAM" id="MobiDB-lite"/>
    </source>
</evidence>
<dbReference type="PANTHER" id="PTHR20661">
    <property type="entry name" value="PHOSPHATIDYLINOSITOL-GLYCAN BIOSYNTHESIS CLASS W PROTEIN"/>
    <property type="match status" value="1"/>
</dbReference>
<dbReference type="AlphaFoldDB" id="A0A194S9D3"/>
<evidence type="ECO:0000256" key="7">
    <source>
        <dbReference type="ARBA" id="ARBA00023136"/>
    </source>
</evidence>
<keyword evidence="8" id="KW-0012">Acyltransferase</keyword>
<feature type="transmembrane region" description="Helical" evidence="8">
    <location>
        <begin position="59"/>
        <end position="91"/>
    </location>
</feature>
<dbReference type="STRING" id="578459.A0A194S9D3"/>
<keyword evidence="11" id="KW-1185">Reference proteome</keyword>
<protein>
    <recommendedName>
        <fullName evidence="8">GPI-anchored wall transfer protein</fullName>
        <ecNumber evidence="8">2.3.-.-</ecNumber>
    </recommendedName>
</protein>
<feature type="transmembrane region" description="Helical" evidence="8">
    <location>
        <begin position="490"/>
        <end position="510"/>
    </location>
</feature>
<comment type="similarity">
    <text evidence="3 8">Belongs to the PIGW family.</text>
</comment>
<dbReference type="Pfam" id="PF06423">
    <property type="entry name" value="GWT1"/>
    <property type="match status" value="1"/>
</dbReference>
<evidence type="ECO:0000256" key="4">
    <source>
        <dbReference type="ARBA" id="ARBA00022502"/>
    </source>
</evidence>
<keyword evidence="4 8" id="KW-0337">GPI-anchor biosynthesis</keyword>
<dbReference type="GO" id="GO:0032216">
    <property type="term" value="F:glucosaminyl-phosphatidylinositol O-acyltransferase activity"/>
    <property type="evidence" value="ECO:0007669"/>
    <property type="project" value="TreeGrafter"/>
</dbReference>
<dbReference type="UniPathway" id="UPA00196"/>
<proteinExistence type="inferred from homology"/>
<dbReference type="GO" id="GO:0006506">
    <property type="term" value="P:GPI anchor biosynthetic process"/>
    <property type="evidence" value="ECO:0007669"/>
    <property type="project" value="UniProtKB-UniPathway"/>
</dbReference>
<feature type="transmembrane region" description="Helical" evidence="8">
    <location>
        <begin position="421"/>
        <end position="441"/>
    </location>
</feature>